<dbReference type="RefSeq" id="WP_386062055.1">
    <property type="nucleotide sequence ID" value="NZ_JBHTKL010000005.1"/>
</dbReference>
<feature type="region of interest" description="Disordered" evidence="1">
    <location>
        <begin position="1"/>
        <end position="44"/>
    </location>
</feature>
<gene>
    <name evidence="2" type="ORF">ACFQ2J_14715</name>
</gene>
<evidence type="ECO:0000256" key="1">
    <source>
        <dbReference type="SAM" id="MobiDB-lite"/>
    </source>
</evidence>
<feature type="compositionally biased region" description="Basic residues" evidence="1">
    <location>
        <begin position="1"/>
        <end position="14"/>
    </location>
</feature>
<sequence>MEKEKRSKRNRTKSVNRQGITEDTRDQQPQSQLEQRSEKRQTKI</sequence>
<reference evidence="3" key="1">
    <citation type="journal article" date="2019" name="Int. J. Syst. Evol. Microbiol.">
        <title>The Global Catalogue of Microorganisms (GCM) 10K type strain sequencing project: providing services to taxonomists for standard genome sequencing and annotation.</title>
        <authorList>
            <consortium name="The Broad Institute Genomics Platform"/>
            <consortium name="The Broad Institute Genome Sequencing Center for Infectious Disease"/>
            <person name="Wu L."/>
            <person name="Ma J."/>
        </authorList>
    </citation>
    <scope>NUCLEOTIDE SEQUENCE [LARGE SCALE GENOMIC DNA]</scope>
    <source>
        <strain evidence="3">CCUG 56607</strain>
    </source>
</reference>
<accession>A0ABW3L3L2</accession>
<evidence type="ECO:0000313" key="3">
    <source>
        <dbReference type="Proteomes" id="UP001596990"/>
    </source>
</evidence>
<dbReference type="Proteomes" id="UP001596990">
    <property type="component" value="Unassembled WGS sequence"/>
</dbReference>
<comment type="caution">
    <text evidence="2">The sequence shown here is derived from an EMBL/GenBank/DDBJ whole genome shotgun (WGS) entry which is preliminary data.</text>
</comment>
<organism evidence="2 3">
    <name type="scientific">Thalassobacillus hwangdonensis</name>
    <dbReference type="NCBI Taxonomy" id="546108"/>
    <lineage>
        <taxon>Bacteria</taxon>
        <taxon>Bacillati</taxon>
        <taxon>Bacillota</taxon>
        <taxon>Bacilli</taxon>
        <taxon>Bacillales</taxon>
        <taxon>Bacillaceae</taxon>
        <taxon>Thalassobacillus</taxon>
    </lineage>
</organism>
<feature type="compositionally biased region" description="Basic and acidic residues" evidence="1">
    <location>
        <begin position="35"/>
        <end position="44"/>
    </location>
</feature>
<protein>
    <submittedName>
        <fullName evidence="2">Small, acid-soluble spore protein L</fullName>
    </submittedName>
</protein>
<name>A0ABW3L3L2_9BACI</name>
<dbReference type="EMBL" id="JBHTKL010000005">
    <property type="protein sequence ID" value="MFD1020437.1"/>
    <property type="molecule type" value="Genomic_DNA"/>
</dbReference>
<evidence type="ECO:0000313" key="2">
    <source>
        <dbReference type="EMBL" id="MFD1020437.1"/>
    </source>
</evidence>
<keyword evidence="3" id="KW-1185">Reference proteome</keyword>
<proteinExistence type="predicted"/>